<dbReference type="Gene3D" id="3.80.20.20">
    <property type="entry name" value="Receptor L-domain"/>
    <property type="match status" value="2"/>
</dbReference>
<comment type="caution">
    <text evidence="4">The sequence shown here is derived from an EMBL/GenBank/DDBJ whole genome shotgun (WGS) entry which is preliminary data.</text>
</comment>
<dbReference type="SUPFAM" id="SSF52058">
    <property type="entry name" value="L domain-like"/>
    <property type="match status" value="2"/>
</dbReference>
<dbReference type="InterPro" id="IPR000494">
    <property type="entry name" value="Rcpt_L-dom"/>
</dbReference>
<dbReference type="Gene3D" id="2.10.220.10">
    <property type="entry name" value="Hormone Receptor, Insulin-like Growth Factor Receptor 1, Chain A, domain 2"/>
    <property type="match status" value="1"/>
</dbReference>
<organism evidence="4 6">
    <name type="scientific">Lates japonicus</name>
    <name type="common">Japanese lates</name>
    <dbReference type="NCBI Taxonomy" id="270547"/>
    <lineage>
        <taxon>Eukaryota</taxon>
        <taxon>Metazoa</taxon>
        <taxon>Chordata</taxon>
        <taxon>Craniata</taxon>
        <taxon>Vertebrata</taxon>
        <taxon>Euteleostomi</taxon>
        <taxon>Actinopterygii</taxon>
        <taxon>Neopterygii</taxon>
        <taxon>Teleostei</taxon>
        <taxon>Neoteleostei</taxon>
        <taxon>Acanthomorphata</taxon>
        <taxon>Carangaria</taxon>
        <taxon>Carangaria incertae sedis</taxon>
        <taxon>Centropomidae</taxon>
        <taxon>Lates</taxon>
    </lineage>
</organism>
<keyword evidence="1" id="KW-0732">Signal</keyword>
<feature type="signal peptide" evidence="1">
    <location>
        <begin position="1"/>
        <end position="18"/>
    </location>
</feature>
<evidence type="ECO:0000259" key="2">
    <source>
        <dbReference type="Pfam" id="PF01030"/>
    </source>
</evidence>
<gene>
    <name evidence="3" type="ORF">AKAME5_002016200</name>
    <name evidence="4" type="ORF">AKAME5_002390900</name>
    <name evidence="5" type="ORF">AKAME5_002409300</name>
</gene>
<dbReference type="InterPro" id="IPR036941">
    <property type="entry name" value="Rcpt_L-dom_sf"/>
</dbReference>
<evidence type="ECO:0000313" key="5">
    <source>
        <dbReference type="EMBL" id="GLD72768.1"/>
    </source>
</evidence>
<feature type="chain" id="PRO_5042441044" evidence="1">
    <location>
        <begin position="19"/>
        <end position="396"/>
    </location>
</feature>
<feature type="domain" description="Receptor L-domain" evidence="2">
    <location>
        <begin position="269"/>
        <end position="368"/>
    </location>
</feature>
<proteinExistence type="predicted"/>
<keyword evidence="6" id="KW-1185">Reference proteome</keyword>
<keyword evidence="4" id="KW-0675">Receptor</keyword>
<evidence type="ECO:0000313" key="3">
    <source>
        <dbReference type="EMBL" id="GLD68849.1"/>
    </source>
</evidence>
<feature type="domain" description="Receptor L-domain" evidence="2">
    <location>
        <begin position="56"/>
        <end position="144"/>
    </location>
</feature>
<dbReference type="EMBL" id="BRZM01000155">
    <property type="protein sequence ID" value="GLD68849.1"/>
    <property type="molecule type" value="Genomic_DNA"/>
</dbReference>
<dbReference type="Pfam" id="PF01030">
    <property type="entry name" value="Recep_L_domain"/>
    <property type="match status" value="2"/>
</dbReference>
<sequence>MAACSLRWIGLISVLCLGSCDLQERKGKVCHGATNSLNLLGSVENHYLVSVKTYSNCTVILENLEITHMQRHQDLSFLRSIEEVGGYVLIAFNTAPRIPLENLRIIRGRSRFNDTFALAVFANSDGLGRGTQELLLPSLTGLSDLNKAELCAAVIREVQRAFTERLLRQALRRRLHGTPTHRLPGERGICRSAADKAQHEGSDDGLCKDSCPSLVRYDPNLYQLVPNPRGKYHFGATCVKSCPLCHGLGSGDLTHTLSINASNIDSFRNCTKITGCVAIIVTSIHGDEYTKTPKMDPAQLHVFKTVKEITVFQDFSFLSLSDSGSRSLVISHLGVGHLGLRSLREISDGDVVVVRNQNLCYTEESHWTGLFKSKTQRVAVEGNADAETCGTESGVV</sequence>
<reference evidence="4" key="1">
    <citation type="submission" date="2022-08" db="EMBL/GenBank/DDBJ databases">
        <title>Genome sequencing of akame (Lates japonicus).</title>
        <authorList>
            <person name="Hashiguchi Y."/>
            <person name="Takahashi H."/>
        </authorList>
    </citation>
    <scope>NUCLEOTIDE SEQUENCE</scope>
    <source>
        <strain evidence="4">Kochi</strain>
    </source>
</reference>
<evidence type="ECO:0000313" key="4">
    <source>
        <dbReference type="EMBL" id="GLD72584.1"/>
    </source>
</evidence>
<accession>A0AAD3RJB1</accession>
<evidence type="ECO:0000313" key="6">
    <source>
        <dbReference type="Proteomes" id="UP001279410"/>
    </source>
</evidence>
<evidence type="ECO:0000256" key="1">
    <source>
        <dbReference type="SAM" id="SignalP"/>
    </source>
</evidence>
<dbReference type="EMBL" id="BRZM01001108">
    <property type="protein sequence ID" value="GLD72584.1"/>
    <property type="molecule type" value="Genomic_DNA"/>
</dbReference>
<name>A0AAD3RJB1_LATJO</name>
<dbReference type="AlphaFoldDB" id="A0AAD3RJB1"/>
<protein>
    <submittedName>
        <fullName evidence="4">Epidermal growth factor receptor</fullName>
    </submittedName>
</protein>
<dbReference type="Proteomes" id="UP001279410">
    <property type="component" value="Unassembled WGS sequence"/>
</dbReference>
<dbReference type="EMBL" id="BRZM01001220">
    <property type="protein sequence ID" value="GLD72768.1"/>
    <property type="molecule type" value="Genomic_DNA"/>
</dbReference>